<feature type="transmembrane region" description="Helical" evidence="2">
    <location>
        <begin position="34"/>
        <end position="53"/>
    </location>
</feature>
<organism evidence="3 4">
    <name type="scientific">Bifidobacterium thermophilum</name>
    <dbReference type="NCBI Taxonomy" id="33905"/>
    <lineage>
        <taxon>Bacteria</taxon>
        <taxon>Bacillati</taxon>
        <taxon>Actinomycetota</taxon>
        <taxon>Actinomycetes</taxon>
        <taxon>Bifidobacteriales</taxon>
        <taxon>Bifidobacteriaceae</taxon>
        <taxon>Bifidobacterium</taxon>
    </lineage>
</organism>
<feature type="transmembrane region" description="Helical" evidence="2">
    <location>
        <begin position="59"/>
        <end position="79"/>
    </location>
</feature>
<protein>
    <submittedName>
        <fullName evidence="3">Uncharacterized protein</fullName>
    </submittedName>
</protein>
<dbReference type="AlphaFoldDB" id="A0A2N3QNR5"/>
<dbReference type="EMBL" id="PCGY01000002">
    <property type="protein sequence ID" value="PKU93328.1"/>
    <property type="molecule type" value="Genomic_DNA"/>
</dbReference>
<comment type="caution">
    <text evidence="3">The sequence shown here is derived from an EMBL/GenBank/DDBJ whole genome shotgun (WGS) entry which is preliminary data.</text>
</comment>
<feature type="compositionally biased region" description="Low complexity" evidence="1">
    <location>
        <begin position="99"/>
        <end position="112"/>
    </location>
</feature>
<gene>
    <name evidence="3" type="ORF">CQR47_0102</name>
</gene>
<dbReference type="Proteomes" id="UP000233727">
    <property type="component" value="Unassembled WGS sequence"/>
</dbReference>
<name>A0A2N3QNR5_9BIFI</name>
<evidence type="ECO:0000313" key="4">
    <source>
        <dbReference type="Proteomes" id="UP000233727"/>
    </source>
</evidence>
<keyword evidence="2" id="KW-0472">Membrane</keyword>
<accession>A0A2N3QNR5</accession>
<keyword evidence="2" id="KW-1133">Transmembrane helix</keyword>
<sequence length="112" mass="12198">MECQEDDAALKTILKNTEDHTVPEPAASSPRNPLPALIIVALMAIPVAVAVWAPGGLFFVGFFWGLLFAGCSVWLDVVAMRRQRVFDDPLVTADEARNSRSTPSPTSRPFTN</sequence>
<feature type="region of interest" description="Disordered" evidence="1">
    <location>
        <begin position="92"/>
        <end position="112"/>
    </location>
</feature>
<evidence type="ECO:0000256" key="1">
    <source>
        <dbReference type="SAM" id="MobiDB-lite"/>
    </source>
</evidence>
<proteinExistence type="predicted"/>
<reference evidence="3 4" key="1">
    <citation type="submission" date="2017-10" db="EMBL/GenBank/DDBJ databases">
        <title>Bifidobacterium genomics.</title>
        <authorList>
            <person name="Lugli G.A."/>
            <person name="Milani C."/>
            <person name="Mancabelli L."/>
        </authorList>
    </citation>
    <scope>NUCLEOTIDE SEQUENCE [LARGE SCALE GENOMIC DNA]</scope>
    <source>
        <strain evidence="3 4">1542B</strain>
    </source>
</reference>
<keyword evidence="2" id="KW-0812">Transmembrane</keyword>
<evidence type="ECO:0000313" key="3">
    <source>
        <dbReference type="EMBL" id="PKU93328.1"/>
    </source>
</evidence>
<evidence type="ECO:0000256" key="2">
    <source>
        <dbReference type="SAM" id="Phobius"/>
    </source>
</evidence>